<name>A0A2P4XQY4_9STRA</name>
<dbReference type="InterPro" id="IPR037993">
    <property type="entry name" value="NDPk7B"/>
</dbReference>
<dbReference type="PANTHER" id="PTHR43109:SF2">
    <property type="entry name" value="NUCLEOSIDE DIPHOSPHATE KINASE 7"/>
    <property type="match status" value="1"/>
</dbReference>
<proteinExistence type="inferred from homology"/>
<dbReference type="CDD" id="cd04412">
    <property type="entry name" value="NDPk7B"/>
    <property type="match status" value="1"/>
</dbReference>
<dbReference type="PANTHER" id="PTHR43109">
    <property type="entry name" value="NUCLEOSIDE DIPHOSPHATE KINASE 7"/>
    <property type="match status" value="1"/>
</dbReference>
<dbReference type="PROSITE" id="PS51336">
    <property type="entry name" value="DM10"/>
    <property type="match status" value="1"/>
</dbReference>
<dbReference type="Proteomes" id="UP000237271">
    <property type="component" value="Unassembled WGS sequence"/>
</dbReference>
<protein>
    <submittedName>
        <fullName evidence="8">Nucleoside diphosphate Kinase</fullName>
    </submittedName>
</protein>
<dbReference type="OrthoDB" id="270127at2759"/>
<dbReference type="Gene3D" id="3.30.70.141">
    <property type="entry name" value="Nucleoside diphosphate kinase-like domain"/>
    <property type="match status" value="1"/>
</dbReference>
<keyword evidence="5" id="KW-0966">Cell projection</keyword>
<dbReference type="Pfam" id="PF00334">
    <property type="entry name" value="NDK"/>
    <property type="match status" value="1"/>
</dbReference>
<dbReference type="EMBL" id="NCKW01008498">
    <property type="protein sequence ID" value="POM67970.1"/>
    <property type="molecule type" value="Genomic_DNA"/>
</dbReference>
<keyword evidence="9" id="KW-1185">Reference proteome</keyword>
<comment type="subcellular location">
    <subcellularLocation>
        <location evidence="1">Cell projection</location>
        <location evidence="1">Cilium</location>
    </subcellularLocation>
    <subcellularLocation>
        <location evidence="2">Cytoplasm</location>
        <location evidence="2">Cytoskeleton</location>
    </subcellularLocation>
</comment>
<dbReference type="SMART" id="SM00562">
    <property type="entry name" value="NDK"/>
    <property type="match status" value="1"/>
</dbReference>
<comment type="caution">
    <text evidence="8">The sequence shown here is derived from an EMBL/GenBank/DDBJ whole genome shotgun (WGS) entry which is preliminary data.</text>
</comment>
<keyword evidence="3" id="KW-0963">Cytoplasm</keyword>
<keyword evidence="4" id="KW-0206">Cytoskeleton</keyword>
<evidence type="ECO:0000256" key="2">
    <source>
        <dbReference type="ARBA" id="ARBA00004245"/>
    </source>
</evidence>
<comment type="caution">
    <text evidence="6">Lacks conserved residue(s) required for the propagation of feature annotation.</text>
</comment>
<dbReference type="GO" id="GO:0005879">
    <property type="term" value="C:axonemal microtubule"/>
    <property type="evidence" value="ECO:0007669"/>
    <property type="project" value="TreeGrafter"/>
</dbReference>
<dbReference type="AlphaFoldDB" id="A0A2P4XQY4"/>
<evidence type="ECO:0000256" key="6">
    <source>
        <dbReference type="PROSITE-ProRule" id="PRU00706"/>
    </source>
</evidence>
<keyword evidence="8" id="KW-0418">Kinase</keyword>
<sequence>MNEEEKLAFFLEWYDPQSGLKKGYIMHYHGDNTVELVERKTRKIFLKRIQIPTVNLDNLYVGGSITVYSRQLTIMEPANEFTKQMLQKREDKVVFVITPNGYSQMGRIVQIIEKSGLPVRDLRMVHLQKSHLAALETMGAITDCNQQQSLLDDVSVLLEVRITTPKAIQAVEAELVSAGVADTVLSANTGLEAFSPRVSLTDAFQTTAVLDNCTLCLIRPRILREARAGEILDAIVAAGFEISAMKLVHLQMNEADELFQIYKGVVRQYHELLKYMCSSPCLALEVRGEDVVRRFRELCGPFDVQVAKALRPDSIRAKFGRSNIYNALHCTDCPEDGVLECQFVFRSLSS</sequence>
<accession>A0A2P4XQY4</accession>
<dbReference type="InterPro" id="IPR006602">
    <property type="entry name" value="DM10_dom"/>
</dbReference>
<gene>
    <name evidence="8" type="ORF">PHPALM_15928</name>
</gene>
<comment type="similarity">
    <text evidence="6">Belongs to the NDK family.</text>
</comment>
<organism evidence="8 9">
    <name type="scientific">Phytophthora palmivora</name>
    <dbReference type="NCBI Taxonomy" id="4796"/>
    <lineage>
        <taxon>Eukaryota</taxon>
        <taxon>Sar</taxon>
        <taxon>Stramenopiles</taxon>
        <taxon>Oomycota</taxon>
        <taxon>Peronosporomycetes</taxon>
        <taxon>Peronosporales</taxon>
        <taxon>Peronosporaceae</taxon>
        <taxon>Phytophthora</taxon>
    </lineage>
</organism>
<dbReference type="GO" id="GO:0016301">
    <property type="term" value="F:kinase activity"/>
    <property type="evidence" value="ECO:0007669"/>
    <property type="project" value="UniProtKB-KW"/>
</dbReference>
<dbReference type="SUPFAM" id="SSF54919">
    <property type="entry name" value="Nucleoside diphosphate kinase, NDK"/>
    <property type="match status" value="1"/>
</dbReference>
<keyword evidence="8" id="KW-0808">Transferase</keyword>
<reference evidence="8 9" key="1">
    <citation type="journal article" date="2017" name="Genome Biol. Evol.">
        <title>Phytophthora megakarya and P. palmivora, closely related causal agents of cacao black pod rot, underwent increases in genome sizes and gene numbers by different mechanisms.</title>
        <authorList>
            <person name="Ali S.S."/>
            <person name="Shao J."/>
            <person name="Lary D.J."/>
            <person name="Kronmiller B."/>
            <person name="Shen D."/>
            <person name="Strem M.D."/>
            <person name="Amoako-Attah I."/>
            <person name="Akrofi A.Y."/>
            <person name="Begoude B.A."/>
            <person name="Ten Hoopen G.M."/>
            <person name="Coulibaly K."/>
            <person name="Kebe B.I."/>
            <person name="Melnick R.L."/>
            <person name="Guiltinan M.J."/>
            <person name="Tyler B.M."/>
            <person name="Meinhardt L.W."/>
            <person name="Bailey B.A."/>
        </authorList>
    </citation>
    <scope>NUCLEOTIDE SEQUENCE [LARGE SCALE GENOMIC DNA]</scope>
    <source>
        <strain evidence="9">sbr112.9</strain>
    </source>
</reference>
<evidence type="ECO:0000313" key="9">
    <source>
        <dbReference type="Proteomes" id="UP000237271"/>
    </source>
</evidence>
<evidence type="ECO:0000256" key="4">
    <source>
        <dbReference type="ARBA" id="ARBA00023212"/>
    </source>
</evidence>
<dbReference type="InterPro" id="IPR036850">
    <property type="entry name" value="NDK-like_dom_sf"/>
</dbReference>
<feature type="domain" description="DM10" evidence="7">
    <location>
        <begin position="3"/>
        <end position="90"/>
    </location>
</feature>
<evidence type="ECO:0000256" key="3">
    <source>
        <dbReference type="ARBA" id="ARBA00022490"/>
    </source>
</evidence>
<evidence type="ECO:0000259" key="7">
    <source>
        <dbReference type="PROSITE" id="PS51336"/>
    </source>
</evidence>
<dbReference type="InterPro" id="IPR034907">
    <property type="entry name" value="NDK-like_dom"/>
</dbReference>
<dbReference type="PROSITE" id="PS51374">
    <property type="entry name" value="NDPK_LIKE"/>
    <property type="match status" value="1"/>
</dbReference>
<dbReference type="Gene3D" id="2.30.29.170">
    <property type="match status" value="1"/>
</dbReference>
<dbReference type="SMART" id="SM00676">
    <property type="entry name" value="DM10"/>
    <property type="match status" value="1"/>
</dbReference>
<evidence type="ECO:0000256" key="5">
    <source>
        <dbReference type="ARBA" id="ARBA00023273"/>
    </source>
</evidence>
<evidence type="ECO:0000256" key="1">
    <source>
        <dbReference type="ARBA" id="ARBA00004138"/>
    </source>
</evidence>
<evidence type="ECO:0000313" key="8">
    <source>
        <dbReference type="EMBL" id="POM67970.1"/>
    </source>
</evidence>